<dbReference type="AlphaFoldDB" id="A0A086SW47"/>
<organism evidence="1 2">
    <name type="scientific">Hapsidospora chrysogenum (strain ATCC 11550 / CBS 779.69 / DSM 880 / IAM 14645 / JCM 23072 / IMI 49137)</name>
    <name type="common">Acremonium chrysogenum</name>
    <dbReference type="NCBI Taxonomy" id="857340"/>
    <lineage>
        <taxon>Eukaryota</taxon>
        <taxon>Fungi</taxon>
        <taxon>Dikarya</taxon>
        <taxon>Ascomycota</taxon>
        <taxon>Pezizomycotina</taxon>
        <taxon>Sordariomycetes</taxon>
        <taxon>Hypocreomycetidae</taxon>
        <taxon>Hypocreales</taxon>
        <taxon>Bionectriaceae</taxon>
        <taxon>Hapsidospora</taxon>
    </lineage>
</organism>
<proteinExistence type="predicted"/>
<keyword evidence="2" id="KW-1185">Reference proteome</keyword>
<dbReference type="EMBL" id="JPKY01000134">
    <property type="protein sequence ID" value="KFH41329.1"/>
    <property type="molecule type" value="Genomic_DNA"/>
</dbReference>
<dbReference type="Proteomes" id="UP000029964">
    <property type="component" value="Unassembled WGS sequence"/>
</dbReference>
<comment type="caution">
    <text evidence="1">The sequence shown here is derived from an EMBL/GenBank/DDBJ whole genome shotgun (WGS) entry which is preliminary data.</text>
</comment>
<protein>
    <submittedName>
        <fullName evidence="1">Uncharacterized protein</fullName>
    </submittedName>
</protein>
<name>A0A086SW47_HAPC1</name>
<evidence type="ECO:0000313" key="2">
    <source>
        <dbReference type="Proteomes" id="UP000029964"/>
    </source>
</evidence>
<accession>A0A086SW47</accession>
<sequence>MLIIFTIVKSPGEDLELSDALYHSGSAMTPLLPGLEEEPARGYGSGVASALHLSKLPDSNAVNTVSGHQRVQL</sequence>
<dbReference type="HOGENOM" id="CLU_2704234_0_0_1"/>
<reference evidence="2" key="1">
    <citation type="journal article" date="2014" name="Genome Announc.">
        <title>Genome sequence and annotation of Acremonium chrysogenum, producer of the beta-lactam antibiotic cephalosporin C.</title>
        <authorList>
            <person name="Terfehr D."/>
            <person name="Dahlmann T.A."/>
            <person name="Specht T."/>
            <person name="Zadra I."/>
            <person name="Kuernsteiner H."/>
            <person name="Kueck U."/>
        </authorList>
    </citation>
    <scope>NUCLEOTIDE SEQUENCE [LARGE SCALE GENOMIC DNA]</scope>
    <source>
        <strain evidence="2">ATCC 11550 / CBS 779.69 / DSM 880 / IAM 14645 / JCM 23072 / IMI 49137</strain>
    </source>
</reference>
<gene>
    <name evidence="1" type="ORF">ACRE_079600</name>
</gene>
<evidence type="ECO:0000313" key="1">
    <source>
        <dbReference type="EMBL" id="KFH41329.1"/>
    </source>
</evidence>